<feature type="transmembrane region" description="Helical" evidence="1">
    <location>
        <begin position="7"/>
        <end position="32"/>
    </location>
</feature>
<proteinExistence type="predicted"/>
<name>A0ABV0FX85_9BURK</name>
<evidence type="ECO:0008006" key="4">
    <source>
        <dbReference type="Google" id="ProtNLM"/>
    </source>
</evidence>
<protein>
    <recommendedName>
        <fullName evidence="4">Sugar transporter</fullName>
    </recommendedName>
</protein>
<evidence type="ECO:0000313" key="3">
    <source>
        <dbReference type="Proteomes" id="UP001495147"/>
    </source>
</evidence>
<evidence type="ECO:0000256" key="1">
    <source>
        <dbReference type="SAM" id="Phobius"/>
    </source>
</evidence>
<comment type="caution">
    <text evidence="2">The sequence shown here is derived from an EMBL/GenBank/DDBJ whole genome shotgun (WGS) entry which is preliminary data.</text>
</comment>
<gene>
    <name evidence="2" type="ORF">ABDJ85_03560</name>
</gene>
<feature type="transmembrane region" description="Helical" evidence="1">
    <location>
        <begin position="81"/>
        <end position="100"/>
    </location>
</feature>
<sequence length="139" mass="14623">MQKPPTWFVVVAVLALLWNAFGLMAVLMDALATPEQLAALPADQQTLRQARPLWSVAASFVAVVGGTLGCLALLLRKRWAVPVLVASFVGVVLQDIGLVMQAGTSAIPQAAFILQGLVLVIAVALVDLARRAVAKGWLG</sequence>
<evidence type="ECO:0000313" key="2">
    <source>
        <dbReference type="EMBL" id="MEO3690530.1"/>
    </source>
</evidence>
<reference evidence="2 3" key="1">
    <citation type="submission" date="2024-05" db="EMBL/GenBank/DDBJ databases">
        <title>Roseateles sp. DJS-2-20 16S ribosomal RNA gene Genome sequencing and assembly.</title>
        <authorList>
            <person name="Woo H."/>
        </authorList>
    </citation>
    <scope>NUCLEOTIDE SEQUENCE [LARGE SCALE GENOMIC DNA]</scope>
    <source>
        <strain evidence="2 3">DJS-2-20</strain>
    </source>
</reference>
<feature type="transmembrane region" description="Helical" evidence="1">
    <location>
        <begin position="52"/>
        <end position="74"/>
    </location>
</feature>
<keyword evidence="1" id="KW-1133">Transmembrane helix</keyword>
<dbReference type="EMBL" id="JBDPZD010000001">
    <property type="protein sequence ID" value="MEO3690530.1"/>
    <property type="molecule type" value="Genomic_DNA"/>
</dbReference>
<accession>A0ABV0FX85</accession>
<dbReference type="RefSeq" id="WP_347703357.1">
    <property type="nucleotide sequence ID" value="NZ_JBDPZD010000001.1"/>
</dbReference>
<keyword evidence="1" id="KW-0812">Transmembrane</keyword>
<organism evidence="2 3">
    <name type="scientific">Roseateles paludis</name>
    <dbReference type="NCBI Taxonomy" id="3145238"/>
    <lineage>
        <taxon>Bacteria</taxon>
        <taxon>Pseudomonadati</taxon>
        <taxon>Pseudomonadota</taxon>
        <taxon>Betaproteobacteria</taxon>
        <taxon>Burkholderiales</taxon>
        <taxon>Sphaerotilaceae</taxon>
        <taxon>Roseateles</taxon>
    </lineage>
</organism>
<feature type="transmembrane region" description="Helical" evidence="1">
    <location>
        <begin position="106"/>
        <end position="126"/>
    </location>
</feature>
<keyword evidence="3" id="KW-1185">Reference proteome</keyword>
<keyword evidence="1" id="KW-0472">Membrane</keyword>
<dbReference type="Proteomes" id="UP001495147">
    <property type="component" value="Unassembled WGS sequence"/>
</dbReference>